<proteinExistence type="predicted"/>
<comment type="caution">
    <text evidence="1">The sequence shown here is derived from an EMBL/GenBank/DDBJ whole genome shotgun (WGS) entry which is preliminary data.</text>
</comment>
<evidence type="ECO:0000313" key="2">
    <source>
        <dbReference type="Proteomes" id="UP000298347"/>
    </source>
</evidence>
<dbReference type="OrthoDB" id="2389720at2"/>
<dbReference type="EMBL" id="SRJD01000010">
    <property type="protein sequence ID" value="TGA97944.1"/>
    <property type="molecule type" value="Genomic_DNA"/>
</dbReference>
<keyword evidence="2" id="KW-1185">Reference proteome</keyword>
<dbReference type="Proteomes" id="UP000298347">
    <property type="component" value="Unassembled WGS sequence"/>
</dbReference>
<sequence length="130" mass="15358">MKMISSLQDLRNTQTDVEKFKAGFPNTYYRLLHLVNFTRQLQFKYEYLCGLMLDDDSYASHFAPHFVQRSIIDLYKSEIEKIHKHPEGLEALKQLIDTHKEIGYENFCLLIRGKTPEEIKGVYSNNRILN</sequence>
<dbReference type="RefSeq" id="WP_135348607.1">
    <property type="nucleotide sequence ID" value="NZ_SRJD01000010.1"/>
</dbReference>
<organism evidence="1 2">
    <name type="scientific">Sporolactobacillus shoreae</name>
    <dbReference type="NCBI Taxonomy" id="1465501"/>
    <lineage>
        <taxon>Bacteria</taxon>
        <taxon>Bacillati</taxon>
        <taxon>Bacillota</taxon>
        <taxon>Bacilli</taxon>
        <taxon>Bacillales</taxon>
        <taxon>Sporolactobacillaceae</taxon>
        <taxon>Sporolactobacillus</taxon>
    </lineage>
</organism>
<gene>
    <name evidence="1" type="ORF">E4665_09735</name>
</gene>
<evidence type="ECO:0000313" key="1">
    <source>
        <dbReference type="EMBL" id="TGA97944.1"/>
    </source>
</evidence>
<reference evidence="1 2" key="1">
    <citation type="journal article" date="2015" name="Int. J. Syst. Evol. Microbiol.">
        <title>Sporolactobacillus shoreae sp. nov. and Sporolactobacillus spathodeae sp. nov., two spore-forming lactic acid bacteria isolated from tree barks in Thailand.</title>
        <authorList>
            <person name="Thamacharoensuk T."/>
            <person name="Kitahara M."/>
            <person name="Ohkuma M."/>
            <person name="Thongchul N."/>
            <person name="Tanasupawat S."/>
        </authorList>
    </citation>
    <scope>NUCLEOTIDE SEQUENCE [LARGE SCALE GENOMIC DNA]</scope>
    <source>
        <strain evidence="1 2">BK92</strain>
    </source>
</reference>
<protein>
    <submittedName>
        <fullName evidence="1">Uncharacterized protein</fullName>
    </submittedName>
</protein>
<dbReference type="AlphaFoldDB" id="A0A4Z0GLP9"/>
<accession>A0A4Z0GLP9</accession>
<name>A0A4Z0GLP9_9BACL</name>